<evidence type="ECO:0000256" key="1">
    <source>
        <dbReference type="ARBA" id="ARBA00022543"/>
    </source>
</evidence>
<keyword evidence="1" id="KW-0600">Photoreceptor protein</keyword>
<dbReference type="InterPro" id="IPR035965">
    <property type="entry name" value="PAS-like_dom_sf"/>
</dbReference>
<dbReference type="EMBL" id="EQ980714">
    <property type="protein sequence ID" value="EEF25003.1"/>
    <property type="molecule type" value="Genomic_DNA"/>
</dbReference>
<feature type="non-terminal residue" evidence="6">
    <location>
        <position position="74"/>
    </location>
</feature>
<keyword evidence="2" id="KW-0716">Sensory transduction</keyword>
<feature type="domain" description="PAS" evidence="5">
    <location>
        <begin position="42"/>
        <end position="74"/>
    </location>
</feature>
<dbReference type="SUPFAM" id="SSF55785">
    <property type="entry name" value="PYP-like sensor domain (PAS domain)"/>
    <property type="match status" value="1"/>
</dbReference>
<sequence>MTPQREAMHMIAPPPVTSRNDLADAALDAINRAQAVIEFGLDGRILHANQNFLDALGYELHEVVGQPHAMFCEP</sequence>
<dbReference type="NCBIfam" id="TIGR00229">
    <property type="entry name" value="sensory_box"/>
    <property type="match status" value="1"/>
</dbReference>
<dbReference type="InterPro" id="IPR000014">
    <property type="entry name" value="PAS"/>
</dbReference>
<dbReference type="GO" id="GO:0009881">
    <property type="term" value="F:photoreceptor activity"/>
    <property type="evidence" value="ECO:0007669"/>
    <property type="project" value="UniProtKB-KW"/>
</dbReference>
<keyword evidence="4" id="KW-0675">Receptor</keyword>
<keyword evidence="3" id="KW-0157">Chromophore</keyword>
<accession>B9TGK9</accession>
<evidence type="ECO:0000259" key="5">
    <source>
        <dbReference type="PROSITE" id="PS50112"/>
    </source>
</evidence>
<dbReference type="Gene3D" id="3.30.450.20">
    <property type="entry name" value="PAS domain"/>
    <property type="match status" value="1"/>
</dbReference>
<evidence type="ECO:0000313" key="6">
    <source>
        <dbReference type="EMBL" id="EEF25003.1"/>
    </source>
</evidence>
<organism evidence="6 7">
    <name type="scientific">Ricinus communis</name>
    <name type="common">Castor bean</name>
    <dbReference type="NCBI Taxonomy" id="3988"/>
    <lineage>
        <taxon>Eukaryota</taxon>
        <taxon>Viridiplantae</taxon>
        <taxon>Streptophyta</taxon>
        <taxon>Embryophyta</taxon>
        <taxon>Tracheophyta</taxon>
        <taxon>Spermatophyta</taxon>
        <taxon>Magnoliopsida</taxon>
        <taxon>eudicotyledons</taxon>
        <taxon>Gunneridae</taxon>
        <taxon>Pentapetalae</taxon>
        <taxon>rosids</taxon>
        <taxon>fabids</taxon>
        <taxon>Malpighiales</taxon>
        <taxon>Euphorbiaceae</taxon>
        <taxon>Acalyphoideae</taxon>
        <taxon>Acalypheae</taxon>
        <taxon>Ricinus</taxon>
    </lineage>
</organism>
<evidence type="ECO:0000256" key="2">
    <source>
        <dbReference type="ARBA" id="ARBA00022606"/>
    </source>
</evidence>
<dbReference type="Proteomes" id="UP000008311">
    <property type="component" value="Unassembled WGS sequence"/>
</dbReference>
<dbReference type="InParanoid" id="B9TGK9"/>
<evidence type="ECO:0000256" key="3">
    <source>
        <dbReference type="ARBA" id="ARBA00022991"/>
    </source>
</evidence>
<dbReference type="AlphaFoldDB" id="B9TGK9"/>
<evidence type="ECO:0000256" key="4">
    <source>
        <dbReference type="ARBA" id="ARBA00023170"/>
    </source>
</evidence>
<protein>
    <recommendedName>
        <fullName evidence="5">PAS domain-containing protein</fullName>
    </recommendedName>
</protein>
<dbReference type="CDD" id="cd00130">
    <property type="entry name" value="PAS"/>
    <property type="match status" value="1"/>
</dbReference>
<proteinExistence type="predicted"/>
<keyword evidence="7" id="KW-1185">Reference proteome</keyword>
<reference evidence="7" key="1">
    <citation type="journal article" date="2010" name="Nat. Biotechnol.">
        <title>Draft genome sequence of the oilseed species Ricinus communis.</title>
        <authorList>
            <person name="Chan A.P."/>
            <person name="Crabtree J."/>
            <person name="Zhao Q."/>
            <person name="Lorenzi H."/>
            <person name="Orvis J."/>
            <person name="Puiu D."/>
            <person name="Melake-Berhan A."/>
            <person name="Jones K.M."/>
            <person name="Redman J."/>
            <person name="Chen G."/>
            <person name="Cahoon E.B."/>
            <person name="Gedil M."/>
            <person name="Stanke M."/>
            <person name="Haas B.J."/>
            <person name="Wortman J.R."/>
            <person name="Fraser-Liggett C.M."/>
            <person name="Ravel J."/>
            <person name="Rabinowicz P.D."/>
        </authorList>
    </citation>
    <scope>NUCLEOTIDE SEQUENCE [LARGE SCALE GENOMIC DNA]</scope>
    <source>
        <strain evidence="7">cv. Hale</strain>
    </source>
</reference>
<evidence type="ECO:0000313" key="7">
    <source>
        <dbReference type="Proteomes" id="UP000008311"/>
    </source>
</evidence>
<dbReference type="PROSITE" id="PS50112">
    <property type="entry name" value="PAS"/>
    <property type="match status" value="1"/>
</dbReference>
<name>B9TGK9_RICCO</name>
<gene>
    <name evidence="6" type="ORF">RCOM_1898310</name>
</gene>